<dbReference type="SUPFAM" id="SSF161084">
    <property type="entry name" value="MAPEG domain-like"/>
    <property type="match status" value="1"/>
</dbReference>
<evidence type="ECO:0000256" key="4">
    <source>
        <dbReference type="ARBA" id="ARBA00023136"/>
    </source>
</evidence>
<keyword evidence="4 5" id="KW-0472">Membrane</keyword>
<evidence type="ECO:0000256" key="3">
    <source>
        <dbReference type="ARBA" id="ARBA00022989"/>
    </source>
</evidence>
<reference evidence="6" key="1">
    <citation type="submission" date="2021-01" db="EMBL/GenBank/DDBJ databases">
        <authorList>
            <person name="Corre E."/>
            <person name="Pelletier E."/>
            <person name="Niang G."/>
            <person name="Scheremetjew M."/>
            <person name="Finn R."/>
            <person name="Kale V."/>
            <person name="Holt S."/>
            <person name="Cochrane G."/>
            <person name="Meng A."/>
            <person name="Brown T."/>
            <person name="Cohen L."/>
        </authorList>
    </citation>
    <scope>NUCLEOTIDE SEQUENCE</scope>
    <source>
        <strain evidence="6">CCAP979/52</strain>
    </source>
</reference>
<proteinExistence type="predicted"/>
<evidence type="ECO:0000256" key="2">
    <source>
        <dbReference type="ARBA" id="ARBA00022692"/>
    </source>
</evidence>
<keyword evidence="3 5" id="KW-1133">Transmembrane helix</keyword>
<dbReference type="Gene3D" id="1.20.120.550">
    <property type="entry name" value="Membrane associated eicosanoid/glutathione metabolism-like domain"/>
    <property type="match status" value="1"/>
</dbReference>
<evidence type="ECO:0000256" key="1">
    <source>
        <dbReference type="ARBA" id="ARBA00004370"/>
    </source>
</evidence>
<comment type="subcellular location">
    <subcellularLocation>
        <location evidence="1">Membrane</location>
    </subcellularLocation>
</comment>
<feature type="transmembrane region" description="Helical" evidence="5">
    <location>
        <begin position="116"/>
        <end position="137"/>
    </location>
</feature>
<accession>A0A7S0MU87</accession>
<name>A0A7S0MU87_9CRYP</name>
<dbReference type="AlphaFoldDB" id="A0A7S0MU87"/>
<feature type="transmembrane region" description="Helical" evidence="5">
    <location>
        <begin position="6"/>
        <end position="28"/>
    </location>
</feature>
<protein>
    <submittedName>
        <fullName evidence="6">Uncharacterized protein</fullName>
    </submittedName>
</protein>
<keyword evidence="2 5" id="KW-0812">Transmembrane</keyword>
<gene>
    <name evidence="6" type="ORF">CCUR1050_LOCUS26626</name>
</gene>
<sequence length="141" mass="16172">MHMSYSRMLLPVSAMVGLTGTVWFKLFVDRIGELNRRKITPEKLKSGEQKFEDVQSSDHFKNLFEVPVLFYTLCGALALTKADSDLQYYAAWTFVGLRVGHAYIHCTYNNIMQRLYVYLSSTLLLFGMWAVFVAQIATGRL</sequence>
<dbReference type="InterPro" id="IPR001129">
    <property type="entry name" value="Membr-assoc_MAPEG"/>
</dbReference>
<dbReference type="InterPro" id="IPR023352">
    <property type="entry name" value="MAPEG-like_dom_sf"/>
</dbReference>
<evidence type="ECO:0000256" key="5">
    <source>
        <dbReference type="SAM" id="Phobius"/>
    </source>
</evidence>
<dbReference type="EMBL" id="HBEZ01048460">
    <property type="protein sequence ID" value="CAD8650474.1"/>
    <property type="molecule type" value="Transcribed_RNA"/>
</dbReference>
<dbReference type="GO" id="GO:0016020">
    <property type="term" value="C:membrane"/>
    <property type="evidence" value="ECO:0007669"/>
    <property type="project" value="UniProtKB-SubCell"/>
</dbReference>
<dbReference type="Pfam" id="PF01124">
    <property type="entry name" value="MAPEG"/>
    <property type="match status" value="1"/>
</dbReference>
<evidence type="ECO:0000313" key="6">
    <source>
        <dbReference type="EMBL" id="CAD8650474.1"/>
    </source>
</evidence>
<organism evidence="6">
    <name type="scientific">Cryptomonas curvata</name>
    <dbReference type="NCBI Taxonomy" id="233186"/>
    <lineage>
        <taxon>Eukaryota</taxon>
        <taxon>Cryptophyceae</taxon>
        <taxon>Cryptomonadales</taxon>
        <taxon>Cryptomonadaceae</taxon>
        <taxon>Cryptomonas</taxon>
    </lineage>
</organism>